<dbReference type="EC" id="6.1.1.22" evidence="1"/>
<keyword evidence="1" id="KW-0436">Ligase</keyword>
<keyword evidence="2" id="KW-1185">Reference proteome</keyword>
<name>A0ACC3AV84_9EURO</name>
<evidence type="ECO:0000313" key="2">
    <source>
        <dbReference type="Proteomes" id="UP001177260"/>
    </source>
</evidence>
<dbReference type="Proteomes" id="UP001177260">
    <property type="component" value="Unassembled WGS sequence"/>
</dbReference>
<organism evidence="1 2">
    <name type="scientific">Aspergillus melleus</name>
    <dbReference type="NCBI Taxonomy" id="138277"/>
    <lineage>
        <taxon>Eukaryota</taxon>
        <taxon>Fungi</taxon>
        <taxon>Dikarya</taxon>
        <taxon>Ascomycota</taxon>
        <taxon>Pezizomycotina</taxon>
        <taxon>Eurotiomycetes</taxon>
        <taxon>Eurotiomycetidae</taxon>
        <taxon>Eurotiales</taxon>
        <taxon>Aspergillaceae</taxon>
        <taxon>Aspergillus</taxon>
        <taxon>Aspergillus subgen. Circumdati</taxon>
    </lineage>
</organism>
<accession>A0ACC3AV84</accession>
<comment type="caution">
    <text evidence="1">The sequence shown here is derived from an EMBL/GenBank/DDBJ whole genome shotgun (WGS) entry which is preliminary data.</text>
</comment>
<proteinExistence type="predicted"/>
<protein>
    <submittedName>
        <fullName evidence="1">Asparaginyl-tRNA synthetase</fullName>
        <ecNumber evidence="1">6.1.1.22</ecNumber>
    </submittedName>
</protein>
<gene>
    <name evidence="1" type="primary">SLM5_2</name>
    <name evidence="1" type="ORF">N8T08_008812</name>
</gene>
<reference evidence="1 2" key="1">
    <citation type="journal article" date="2023" name="ACS Omega">
        <title>Identification of the Neoaspergillic Acid Biosynthesis Gene Cluster by Establishing an In Vitro CRISPR-Ribonucleoprotein Genetic System in Aspergillus melleus.</title>
        <authorList>
            <person name="Yuan B."/>
            <person name="Grau M.F."/>
            <person name="Murata R.M."/>
            <person name="Torok T."/>
            <person name="Venkateswaran K."/>
            <person name="Stajich J.E."/>
            <person name="Wang C.C.C."/>
        </authorList>
    </citation>
    <scope>NUCLEOTIDE SEQUENCE [LARGE SCALE GENOMIC DNA]</scope>
    <source>
        <strain evidence="1 2">IMV 1140</strain>
    </source>
</reference>
<sequence>MLAQSDKNSTNLHQRWNMLLTPNWPRITFVDATRLLEPVRAAKGHHPPTTTSTQQDVTPDEETYLCEHFNAPVFLTHFPSQIRLSQAAQSAKDIAEIPPGNRIPSLPDNRIIRSSPPRHRRDLQQWSARTQTLDVLIDTMRKKCFLQGQTKGPVTERNAPADAKPYPYLHPSEGLKSVEWFADLRRWGTSPHGGFGVGFERLLQYLTGADTVKEVVSCPRYFGVCGC</sequence>
<dbReference type="EMBL" id="JAOPJF010000060">
    <property type="protein sequence ID" value="KAK1141714.1"/>
    <property type="molecule type" value="Genomic_DNA"/>
</dbReference>
<evidence type="ECO:0000313" key="1">
    <source>
        <dbReference type="EMBL" id="KAK1141714.1"/>
    </source>
</evidence>